<dbReference type="InterPro" id="IPR003661">
    <property type="entry name" value="HisK_dim/P_dom"/>
</dbReference>
<proteinExistence type="predicted"/>
<dbReference type="Pfam" id="PF02518">
    <property type="entry name" value="HATPase_c"/>
    <property type="match status" value="1"/>
</dbReference>
<keyword evidence="5" id="KW-0597">Phosphoprotein</keyword>
<keyword evidence="9" id="KW-0418">Kinase</keyword>
<evidence type="ECO:0000256" key="3">
    <source>
        <dbReference type="ARBA" id="ARBA00012438"/>
    </source>
</evidence>
<dbReference type="PROSITE" id="PS50109">
    <property type="entry name" value="HIS_KIN"/>
    <property type="match status" value="1"/>
</dbReference>
<keyword evidence="6" id="KW-0808">Transferase</keyword>
<dbReference type="InterPro" id="IPR005467">
    <property type="entry name" value="His_kinase_dom"/>
</dbReference>
<keyword evidence="7 15" id="KW-0812">Transmembrane</keyword>
<keyword evidence="10" id="KW-0067">ATP-binding</keyword>
<dbReference type="PRINTS" id="PR01780">
    <property type="entry name" value="LANTIREGPROT"/>
</dbReference>
<keyword evidence="12" id="KW-0902">Two-component regulatory system</keyword>
<dbReference type="CDD" id="cd00075">
    <property type="entry name" value="HATPase"/>
    <property type="match status" value="1"/>
</dbReference>
<dbReference type="PANTHER" id="PTHR45528">
    <property type="entry name" value="SENSOR HISTIDINE KINASE CPXA"/>
    <property type="match status" value="1"/>
</dbReference>
<dbReference type="PANTHER" id="PTHR45528:SF1">
    <property type="entry name" value="SENSOR HISTIDINE KINASE CPXA"/>
    <property type="match status" value="1"/>
</dbReference>
<evidence type="ECO:0000256" key="4">
    <source>
        <dbReference type="ARBA" id="ARBA00022475"/>
    </source>
</evidence>
<evidence type="ECO:0000256" key="1">
    <source>
        <dbReference type="ARBA" id="ARBA00000085"/>
    </source>
</evidence>
<evidence type="ECO:0000256" key="12">
    <source>
        <dbReference type="ARBA" id="ARBA00023012"/>
    </source>
</evidence>
<keyword evidence="18" id="KW-1185">Reference proteome</keyword>
<evidence type="ECO:0000256" key="14">
    <source>
        <dbReference type="SAM" id="Coils"/>
    </source>
</evidence>
<evidence type="ECO:0000256" key="2">
    <source>
        <dbReference type="ARBA" id="ARBA00004651"/>
    </source>
</evidence>
<evidence type="ECO:0000256" key="13">
    <source>
        <dbReference type="ARBA" id="ARBA00023136"/>
    </source>
</evidence>
<dbReference type="SUPFAM" id="SSF47384">
    <property type="entry name" value="Homodimeric domain of signal transducing histidine kinase"/>
    <property type="match status" value="1"/>
</dbReference>
<dbReference type="Gene3D" id="3.30.565.10">
    <property type="entry name" value="Histidine kinase-like ATPase, C-terminal domain"/>
    <property type="match status" value="1"/>
</dbReference>
<keyword evidence="13 15" id="KW-0472">Membrane</keyword>
<feature type="domain" description="Histidine kinase" evidence="16">
    <location>
        <begin position="90"/>
        <end position="301"/>
    </location>
</feature>
<name>A0ABN6YVH0_9FIRM</name>
<evidence type="ECO:0000259" key="16">
    <source>
        <dbReference type="PROSITE" id="PS50109"/>
    </source>
</evidence>
<dbReference type="InterPro" id="IPR050398">
    <property type="entry name" value="HssS/ArlS-like"/>
</dbReference>
<comment type="subcellular location">
    <subcellularLocation>
        <location evidence="2">Cell membrane</location>
        <topology evidence="2">Multi-pass membrane protein</topology>
    </subcellularLocation>
</comment>
<dbReference type="Pfam" id="PF00512">
    <property type="entry name" value="HisKA"/>
    <property type="match status" value="1"/>
</dbReference>
<dbReference type="InterPro" id="IPR003594">
    <property type="entry name" value="HATPase_dom"/>
</dbReference>
<dbReference type="InterPro" id="IPR036890">
    <property type="entry name" value="HATPase_C_sf"/>
</dbReference>
<evidence type="ECO:0000256" key="8">
    <source>
        <dbReference type="ARBA" id="ARBA00022741"/>
    </source>
</evidence>
<feature type="transmembrane region" description="Helical" evidence="15">
    <location>
        <begin position="6"/>
        <end position="24"/>
    </location>
</feature>
<comment type="catalytic activity">
    <reaction evidence="1">
        <text>ATP + protein L-histidine = ADP + protein N-phospho-L-histidine.</text>
        <dbReference type="EC" id="2.7.13.3"/>
    </reaction>
</comment>
<reference evidence="18" key="1">
    <citation type="journal article" date="2023" name="Int. J. Syst. Evol. Microbiol.">
        <title>Claveliimonas bilis gen. nov., sp. nov., deoxycholic acid-producing bacteria isolated from human faeces, and reclassification of Sellimonas monacensis Zenner et al. 2021 as Claveliimonas monacensis comb. nov.</title>
        <authorList>
            <person name="Hisatomi A."/>
            <person name="Kastawa N.W.E.P.G."/>
            <person name="Song I."/>
            <person name="Ohkuma M."/>
            <person name="Fukiya S."/>
            <person name="Sakamoto M."/>
        </authorList>
    </citation>
    <scope>NUCLEOTIDE SEQUENCE [LARGE SCALE GENOMIC DNA]</scope>
    <source>
        <strain evidence="18">12BBH14</strain>
    </source>
</reference>
<evidence type="ECO:0000256" key="11">
    <source>
        <dbReference type="ARBA" id="ARBA00022989"/>
    </source>
</evidence>
<evidence type="ECO:0000313" key="18">
    <source>
        <dbReference type="Proteomes" id="UP001305815"/>
    </source>
</evidence>
<evidence type="ECO:0000256" key="6">
    <source>
        <dbReference type="ARBA" id="ARBA00022679"/>
    </source>
</evidence>
<protein>
    <recommendedName>
        <fullName evidence="3">histidine kinase</fullName>
        <ecNumber evidence="3">2.7.13.3</ecNumber>
    </recommendedName>
</protein>
<dbReference type="RefSeq" id="WP_230106915.1">
    <property type="nucleotide sequence ID" value="NZ_AP024845.1"/>
</dbReference>
<evidence type="ECO:0000256" key="15">
    <source>
        <dbReference type="SAM" id="Phobius"/>
    </source>
</evidence>
<dbReference type="InterPro" id="IPR036097">
    <property type="entry name" value="HisK_dim/P_sf"/>
</dbReference>
<dbReference type="EC" id="2.7.13.3" evidence="3"/>
<dbReference type="CDD" id="cd00082">
    <property type="entry name" value="HisKA"/>
    <property type="match status" value="1"/>
</dbReference>
<dbReference type="SMART" id="SM00387">
    <property type="entry name" value="HATPase_c"/>
    <property type="match status" value="1"/>
</dbReference>
<keyword evidence="8" id="KW-0547">Nucleotide-binding</keyword>
<dbReference type="Gene3D" id="1.10.287.130">
    <property type="match status" value="1"/>
</dbReference>
<keyword evidence="11 15" id="KW-1133">Transmembrane helix</keyword>
<accession>A0ABN6YVH0</accession>
<dbReference type="EMBL" id="AP027742">
    <property type="protein sequence ID" value="BDZ76683.1"/>
    <property type="molecule type" value="Genomic_DNA"/>
</dbReference>
<organism evidence="17 18">
    <name type="scientific">Claveliimonas bilis</name>
    <dbReference type="NCBI Taxonomy" id="3028070"/>
    <lineage>
        <taxon>Bacteria</taxon>
        <taxon>Bacillati</taxon>
        <taxon>Bacillota</taxon>
        <taxon>Clostridia</taxon>
        <taxon>Lachnospirales</taxon>
        <taxon>Lachnospiraceae</taxon>
        <taxon>Claveliimonas</taxon>
    </lineage>
</organism>
<evidence type="ECO:0000313" key="17">
    <source>
        <dbReference type="EMBL" id="BDZ76683.1"/>
    </source>
</evidence>
<keyword evidence="14" id="KW-0175">Coiled coil</keyword>
<evidence type="ECO:0000256" key="5">
    <source>
        <dbReference type="ARBA" id="ARBA00022553"/>
    </source>
</evidence>
<evidence type="ECO:0000256" key="10">
    <source>
        <dbReference type="ARBA" id="ARBA00022840"/>
    </source>
</evidence>
<keyword evidence="4" id="KW-1003">Cell membrane</keyword>
<gene>
    <name evidence="17" type="ORF">Lac1_08660</name>
</gene>
<feature type="coiled-coil region" evidence="14">
    <location>
        <begin position="56"/>
        <end position="83"/>
    </location>
</feature>
<sequence>MIVIIVIVLLIILIMILAGMLWKYQRQMKDICRQIAFLREHDSNMMVTTQIRFGGIEELAEKLNELLLERRERKKESDKKEEEIAEVYTSLSHDIRTPLTSLDGYFQLLEESKDEEEKQRYLQVIQERIRSLKDMLEELFTYTKLQSGGYQMELERCRLGRILKETIFSYYEEWMALGIQPEIYITEEELEMEGNVPALKRVIQNLIKNGLDHGRNKIRIRLERRQESAVLSFENMVDGAEKIEVEHVFDRFYKADEARSRSSTGLGLSIAKELTERMGGTIEAGIQDGWFIVEIRFPIQESRSF</sequence>
<dbReference type="InterPro" id="IPR008358">
    <property type="entry name" value="Sig_transdc_His_kin/Pase_MprB"/>
</dbReference>
<dbReference type="SMART" id="SM00388">
    <property type="entry name" value="HisKA"/>
    <property type="match status" value="1"/>
</dbReference>
<evidence type="ECO:0000256" key="7">
    <source>
        <dbReference type="ARBA" id="ARBA00022692"/>
    </source>
</evidence>
<evidence type="ECO:0000256" key="9">
    <source>
        <dbReference type="ARBA" id="ARBA00022777"/>
    </source>
</evidence>
<dbReference type="Proteomes" id="UP001305815">
    <property type="component" value="Chromosome"/>
</dbReference>
<dbReference type="SUPFAM" id="SSF55874">
    <property type="entry name" value="ATPase domain of HSP90 chaperone/DNA topoisomerase II/histidine kinase"/>
    <property type="match status" value="1"/>
</dbReference>